<sequence>MNLSILLTALNAFLAVIPSISSSTALNKVVAAILSFEPIITQFYAEVKPVIENIIAAVSANPSSTATQLAALKALDLTTDKAFDDAFTAYATNHPTAPLPAAG</sequence>
<dbReference type="AlphaFoldDB" id="A0A1C3VRN5"/>
<accession>A0A1C3VRN5</accession>
<proteinExistence type="predicted"/>
<organism evidence="1 2">
    <name type="scientific">Rhizobium lusitanum</name>
    <dbReference type="NCBI Taxonomy" id="293958"/>
    <lineage>
        <taxon>Bacteria</taxon>
        <taxon>Pseudomonadati</taxon>
        <taxon>Pseudomonadota</taxon>
        <taxon>Alphaproteobacteria</taxon>
        <taxon>Hyphomicrobiales</taxon>
        <taxon>Rhizobiaceae</taxon>
        <taxon>Rhizobium/Agrobacterium group</taxon>
        <taxon>Rhizobium</taxon>
    </lineage>
</organism>
<reference evidence="1 2" key="1">
    <citation type="submission" date="2016-08" db="EMBL/GenBank/DDBJ databases">
        <authorList>
            <person name="Seilhamer J.J."/>
        </authorList>
    </citation>
    <scope>NUCLEOTIDE SEQUENCE [LARGE SCALE GENOMIC DNA]</scope>
    <source>
        <strain evidence="1 2">P1-7</strain>
    </source>
</reference>
<dbReference type="EMBL" id="FMAF01000006">
    <property type="protein sequence ID" value="SCB30164.1"/>
    <property type="molecule type" value="Genomic_DNA"/>
</dbReference>
<dbReference type="Proteomes" id="UP000199205">
    <property type="component" value="Unassembled WGS sequence"/>
</dbReference>
<dbReference type="RefSeq" id="WP_092573942.1">
    <property type="nucleotide sequence ID" value="NZ_FMAF01000006.1"/>
</dbReference>
<evidence type="ECO:0000313" key="2">
    <source>
        <dbReference type="Proteomes" id="UP000199205"/>
    </source>
</evidence>
<protein>
    <submittedName>
        <fullName evidence="1">Uncharacterized protein</fullName>
    </submittedName>
</protein>
<name>A0A1C3VRN5_9HYPH</name>
<evidence type="ECO:0000313" key="1">
    <source>
        <dbReference type="EMBL" id="SCB30164.1"/>
    </source>
</evidence>
<gene>
    <name evidence="1" type="ORF">GA0061101_10670</name>
</gene>
<dbReference type="OrthoDB" id="9947529at2"/>